<evidence type="ECO:0000313" key="4">
    <source>
        <dbReference type="Proteomes" id="UP001321453"/>
    </source>
</evidence>
<name>A0ABT7S9Y2_9CELL</name>
<evidence type="ECO:0000313" key="3">
    <source>
        <dbReference type="EMBL" id="MDM7832422.1"/>
    </source>
</evidence>
<keyword evidence="2" id="KW-1133">Transmembrane helix</keyword>
<organism evidence="3 4">
    <name type="scientific">Cellulomonas edaphi</name>
    <dbReference type="NCBI Taxonomy" id="3053468"/>
    <lineage>
        <taxon>Bacteria</taxon>
        <taxon>Bacillati</taxon>
        <taxon>Actinomycetota</taxon>
        <taxon>Actinomycetes</taxon>
        <taxon>Micrococcales</taxon>
        <taxon>Cellulomonadaceae</taxon>
        <taxon>Cellulomonas</taxon>
    </lineage>
</organism>
<feature type="transmembrane region" description="Helical" evidence="2">
    <location>
        <begin position="12"/>
        <end position="32"/>
    </location>
</feature>
<dbReference type="EMBL" id="JAUCGR010000004">
    <property type="protein sequence ID" value="MDM7832422.1"/>
    <property type="molecule type" value="Genomic_DNA"/>
</dbReference>
<reference evidence="3 4" key="1">
    <citation type="submission" date="2023-06" db="EMBL/GenBank/DDBJ databases">
        <title>Cellulomonas sp. MW9 Whole genome sequence.</title>
        <authorList>
            <person name="Park S."/>
        </authorList>
    </citation>
    <scope>NUCLEOTIDE SEQUENCE [LARGE SCALE GENOMIC DNA]</scope>
    <source>
        <strain evidence="3 4">MW9</strain>
    </source>
</reference>
<protein>
    <submittedName>
        <fullName evidence="3">Sensor domain-containing protein</fullName>
    </submittedName>
</protein>
<keyword evidence="2" id="KW-0472">Membrane</keyword>
<keyword evidence="4" id="KW-1185">Reference proteome</keyword>
<proteinExistence type="predicted"/>
<accession>A0ABT7S9Y2</accession>
<sequence>MEELGRRSSWWWWLVVVAGLAVVVLVVLQPWADHPTEPAATDVPAAASDIPVGPSPSLTRTGPSAAGSTPAPVPGEDAVFDAATLPTLFVTPQDLAVSVPAAKGGVRAGVGPGTVAWGLPAGASIDPATCTTAVTVVARPPDEFDARSSLNDAFTWQQRVAVLADADAARDAFRDLVTTVDACPAYAQTKPDAPQVAWAAEPAIEGQGVYPSIVQELTRSEGTTRLPSFHGHMLVGNTIVTWTATALAEGTDTEAALATLGDATTLNAMVQGRARLAVEALG</sequence>
<dbReference type="RefSeq" id="WP_289447919.1">
    <property type="nucleotide sequence ID" value="NZ_JAUCGR010000004.1"/>
</dbReference>
<keyword evidence="2" id="KW-0812">Transmembrane</keyword>
<gene>
    <name evidence="3" type="ORF">QRT05_13860</name>
</gene>
<evidence type="ECO:0000256" key="2">
    <source>
        <dbReference type="SAM" id="Phobius"/>
    </source>
</evidence>
<dbReference type="Proteomes" id="UP001321453">
    <property type="component" value="Unassembled WGS sequence"/>
</dbReference>
<feature type="region of interest" description="Disordered" evidence="1">
    <location>
        <begin position="39"/>
        <end position="73"/>
    </location>
</feature>
<evidence type="ECO:0000256" key="1">
    <source>
        <dbReference type="SAM" id="MobiDB-lite"/>
    </source>
</evidence>
<comment type="caution">
    <text evidence="3">The sequence shown here is derived from an EMBL/GenBank/DDBJ whole genome shotgun (WGS) entry which is preliminary data.</text>
</comment>